<evidence type="ECO:0000313" key="2">
    <source>
        <dbReference type="EMBL" id="OWR54051.1"/>
    </source>
</evidence>
<proteinExistence type="predicted"/>
<dbReference type="KEGG" id="dpl:KGM_208910"/>
<evidence type="ECO:0000313" key="3">
    <source>
        <dbReference type="Proteomes" id="UP000007151"/>
    </source>
</evidence>
<sequence>MAMAPPAHDIYGHSDELRPQHSRDNSRDSGIFHTTKGLWNGPGQNNCFLNSAVQQIKVNQV</sequence>
<dbReference type="Proteomes" id="UP000007151">
    <property type="component" value="Unassembled WGS sequence"/>
</dbReference>
<gene>
    <name evidence="2" type="ORF">KGM_208910</name>
</gene>
<reference evidence="2 3" key="1">
    <citation type="journal article" date="2011" name="Cell">
        <title>The monarch butterfly genome yields insights into long-distance migration.</title>
        <authorList>
            <person name="Zhan S."/>
            <person name="Merlin C."/>
            <person name="Boore J.L."/>
            <person name="Reppert S.M."/>
        </authorList>
    </citation>
    <scope>NUCLEOTIDE SEQUENCE [LARGE SCALE GENOMIC DNA]</scope>
    <source>
        <strain evidence="2">F-2</strain>
    </source>
</reference>
<evidence type="ECO:0000256" key="1">
    <source>
        <dbReference type="SAM" id="MobiDB-lite"/>
    </source>
</evidence>
<keyword evidence="3" id="KW-1185">Reference proteome</keyword>
<feature type="compositionally biased region" description="Basic and acidic residues" evidence="1">
    <location>
        <begin position="10"/>
        <end position="27"/>
    </location>
</feature>
<name>A0A212FJZ1_DANPL</name>
<comment type="caution">
    <text evidence="2">The sequence shown here is derived from an EMBL/GenBank/DDBJ whole genome shotgun (WGS) entry which is preliminary data.</text>
</comment>
<accession>A0A212FJZ1</accession>
<dbReference type="EMBL" id="AGBW02008187">
    <property type="protein sequence ID" value="OWR54051.1"/>
    <property type="molecule type" value="Genomic_DNA"/>
</dbReference>
<protein>
    <submittedName>
        <fullName evidence="2">Uncharacterized protein</fullName>
    </submittedName>
</protein>
<dbReference type="AlphaFoldDB" id="A0A212FJZ1"/>
<feature type="region of interest" description="Disordered" evidence="1">
    <location>
        <begin position="1"/>
        <end position="37"/>
    </location>
</feature>
<organism evidence="2 3">
    <name type="scientific">Danaus plexippus plexippus</name>
    <dbReference type="NCBI Taxonomy" id="278856"/>
    <lineage>
        <taxon>Eukaryota</taxon>
        <taxon>Metazoa</taxon>
        <taxon>Ecdysozoa</taxon>
        <taxon>Arthropoda</taxon>
        <taxon>Hexapoda</taxon>
        <taxon>Insecta</taxon>
        <taxon>Pterygota</taxon>
        <taxon>Neoptera</taxon>
        <taxon>Endopterygota</taxon>
        <taxon>Lepidoptera</taxon>
        <taxon>Glossata</taxon>
        <taxon>Ditrysia</taxon>
        <taxon>Papilionoidea</taxon>
        <taxon>Nymphalidae</taxon>
        <taxon>Danainae</taxon>
        <taxon>Danaini</taxon>
        <taxon>Danaina</taxon>
        <taxon>Danaus</taxon>
        <taxon>Danaus</taxon>
    </lineage>
</organism>
<dbReference type="InParanoid" id="A0A212FJZ1"/>